<evidence type="ECO:0000256" key="3">
    <source>
        <dbReference type="ARBA" id="ARBA00020170"/>
    </source>
</evidence>
<dbReference type="InterPro" id="IPR018078">
    <property type="entry name" value="DNA-binding_RecF_CS"/>
</dbReference>
<comment type="caution">
    <text evidence="16">The sequence shown here is derived from an EMBL/GenBank/DDBJ whole genome shotgun (WGS) entry which is preliminary data.</text>
</comment>
<keyword evidence="6 13" id="KW-0547">Nucleotide-binding</keyword>
<sequence length="375" mass="41079">MWVSRLSLRDFRSYASLDLELEPGVTAFAAPNGWGKTNLVEAVGYLSGLRSHRVSQDAPLVRHEQPEATVSAFAHRGERQVTVEVTIKARGANRARINRRGVRTREVLGLLPSVVFAPEDLSLVKGEPADRRDFLDTLLVARQPRMAGVIADLDRALRQRNALLKSLRAQPDPALEATLDIWDQAFAESAAQLVIGRRELIADLREPLADGFAYVAAEARSERRAAVVDYASRLDYSGAHTPEEVQAVVVTGLLDRRRPEIERGLTLIGPQRDDVELTIGTMPAKGYASHGESWSLALALRLAGWELLTGGSEEREDQPVLVLDDVFAELDAGRRRRLAARIGEAEQVLITAAVGEDIPANLAGRVVDLTEVTTP</sequence>
<evidence type="ECO:0000256" key="6">
    <source>
        <dbReference type="ARBA" id="ARBA00022741"/>
    </source>
</evidence>
<dbReference type="InterPro" id="IPR003395">
    <property type="entry name" value="RecF/RecN/SMC_N"/>
</dbReference>
<reference evidence="17" key="1">
    <citation type="journal article" date="2019" name="Int. J. Syst. Evol. Microbiol.">
        <title>The Global Catalogue of Microorganisms (GCM) 10K type strain sequencing project: providing services to taxonomists for standard genome sequencing and annotation.</title>
        <authorList>
            <consortium name="The Broad Institute Genomics Platform"/>
            <consortium name="The Broad Institute Genome Sequencing Center for Infectious Disease"/>
            <person name="Wu L."/>
            <person name="Ma J."/>
        </authorList>
    </citation>
    <scope>NUCLEOTIDE SEQUENCE [LARGE SCALE GENOMIC DNA]</scope>
    <source>
        <strain evidence="17">JCM 17808</strain>
    </source>
</reference>
<keyword evidence="4 13" id="KW-0963">Cytoplasm</keyword>
<keyword evidence="7 13" id="KW-0227">DNA damage</keyword>
<feature type="domain" description="RecF/RecN/SMC N-terminal" evidence="15">
    <location>
        <begin position="3"/>
        <end position="352"/>
    </location>
</feature>
<dbReference type="NCBIfam" id="TIGR00611">
    <property type="entry name" value="recf"/>
    <property type="match status" value="1"/>
</dbReference>
<dbReference type="RefSeq" id="WP_345029058.1">
    <property type="nucleotide sequence ID" value="NZ_BAABGL010000002.1"/>
</dbReference>
<evidence type="ECO:0000256" key="14">
    <source>
        <dbReference type="RuleBase" id="RU000578"/>
    </source>
</evidence>
<keyword evidence="9 13" id="KW-0238">DNA-binding</keyword>
<evidence type="ECO:0000256" key="1">
    <source>
        <dbReference type="ARBA" id="ARBA00004496"/>
    </source>
</evidence>
<organism evidence="16 17">
    <name type="scientific">Brevibacterium pityocampae</name>
    <dbReference type="NCBI Taxonomy" id="506594"/>
    <lineage>
        <taxon>Bacteria</taxon>
        <taxon>Bacillati</taxon>
        <taxon>Actinomycetota</taxon>
        <taxon>Actinomycetes</taxon>
        <taxon>Micrococcales</taxon>
        <taxon>Brevibacteriaceae</taxon>
        <taxon>Brevibacterium</taxon>
    </lineage>
</organism>
<proteinExistence type="inferred from homology"/>
<keyword evidence="8 13" id="KW-0067">ATP-binding</keyword>
<evidence type="ECO:0000259" key="15">
    <source>
        <dbReference type="Pfam" id="PF02463"/>
    </source>
</evidence>
<comment type="function">
    <text evidence="12 13 14">The RecF protein is involved in DNA metabolism; it is required for DNA replication and normal SOS inducibility. RecF binds preferentially to single-stranded, linear DNA. It also seems to bind ATP.</text>
</comment>
<evidence type="ECO:0000256" key="11">
    <source>
        <dbReference type="ARBA" id="ARBA00023236"/>
    </source>
</evidence>
<gene>
    <name evidence="13 16" type="primary">recF</name>
    <name evidence="16" type="ORF">GCM10023167_01210</name>
</gene>
<dbReference type="InterPro" id="IPR042174">
    <property type="entry name" value="RecF_2"/>
</dbReference>
<protein>
    <recommendedName>
        <fullName evidence="3 13">DNA replication and repair protein RecF</fullName>
    </recommendedName>
</protein>
<dbReference type="Gene3D" id="3.40.50.300">
    <property type="entry name" value="P-loop containing nucleotide triphosphate hydrolases"/>
    <property type="match status" value="1"/>
</dbReference>
<comment type="similarity">
    <text evidence="2 13 14">Belongs to the RecF family.</text>
</comment>
<keyword evidence="5 13" id="KW-0235">DNA replication</keyword>
<evidence type="ECO:0000313" key="17">
    <source>
        <dbReference type="Proteomes" id="UP001500642"/>
    </source>
</evidence>
<dbReference type="Pfam" id="PF02463">
    <property type="entry name" value="SMC_N"/>
    <property type="match status" value="1"/>
</dbReference>
<evidence type="ECO:0000256" key="12">
    <source>
        <dbReference type="ARBA" id="ARBA00025401"/>
    </source>
</evidence>
<evidence type="ECO:0000256" key="2">
    <source>
        <dbReference type="ARBA" id="ARBA00008016"/>
    </source>
</evidence>
<dbReference type="Proteomes" id="UP001500642">
    <property type="component" value="Unassembled WGS sequence"/>
</dbReference>
<dbReference type="InterPro" id="IPR001238">
    <property type="entry name" value="DNA-binding_RecF"/>
</dbReference>
<evidence type="ECO:0000256" key="10">
    <source>
        <dbReference type="ARBA" id="ARBA00023204"/>
    </source>
</evidence>
<accession>A0ABP8J0C1</accession>
<evidence type="ECO:0000313" key="16">
    <source>
        <dbReference type="EMBL" id="GAA4382589.1"/>
    </source>
</evidence>
<evidence type="ECO:0000256" key="4">
    <source>
        <dbReference type="ARBA" id="ARBA00022490"/>
    </source>
</evidence>
<keyword evidence="10 13" id="KW-0234">DNA repair</keyword>
<dbReference type="PROSITE" id="PS00617">
    <property type="entry name" value="RECF_1"/>
    <property type="match status" value="1"/>
</dbReference>
<dbReference type="HAMAP" id="MF_00365">
    <property type="entry name" value="RecF"/>
    <property type="match status" value="1"/>
</dbReference>
<evidence type="ECO:0000256" key="7">
    <source>
        <dbReference type="ARBA" id="ARBA00022763"/>
    </source>
</evidence>
<evidence type="ECO:0000256" key="9">
    <source>
        <dbReference type="ARBA" id="ARBA00023125"/>
    </source>
</evidence>
<keyword evidence="11 13" id="KW-0742">SOS response</keyword>
<dbReference type="PANTHER" id="PTHR32182">
    <property type="entry name" value="DNA REPLICATION AND REPAIR PROTEIN RECF"/>
    <property type="match status" value="1"/>
</dbReference>
<dbReference type="PANTHER" id="PTHR32182:SF0">
    <property type="entry name" value="DNA REPLICATION AND REPAIR PROTEIN RECF"/>
    <property type="match status" value="1"/>
</dbReference>
<dbReference type="Gene3D" id="1.20.1050.90">
    <property type="entry name" value="RecF/RecN/SMC, N-terminal domain"/>
    <property type="match status" value="1"/>
</dbReference>
<evidence type="ECO:0000256" key="5">
    <source>
        <dbReference type="ARBA" id="ARBA00022705"/>
    </source>
</evidence>
<dbReference type="InterPro" id="IPR027417">
    <property type="entry name" value="P-loop_NTPase"/>
</dbReference>
<comment type="caution">
    <text evidence="13">Lacks conserved residue(s) required for the propagation of feature annotation.</text>
</comment>
<evidence type="ECO:0000256" key="8">
    <source>
        <dbReference type="ARBA" id="ARBA00022840"/>
    </source>
</evidence>
<dbReference type="PROSITE" id="PS00618">
    <property type="entry name" value="RECF_2"/>
    <property type="match status" value="1"/>
</dbReference>
<keyword evidence="17" id="KW-1185">Reference proteome</keyword>
<dbReference type="EMBL" id="BAABGL010000002">
    <property type="protein sequence ID" value="GAA4382589.1"/>
    <property type="molecule type" value="Genomic_DNA"/>
</dbReference>
<dbReference type="SUPFAM" id="SSF52540">
    <property type="entry name" value="P-loop containing nucleoside triphosphate hydrolases"/>
    <property type="match status" value="1"/>
</dbReference>
<evidence type="ECO:0000256" key="13">
    <source>
        <dbReference type="HAMAP-Rule" id="MF_00365"/>
    </source>
</evidence>
<comment type="subcellular location">
    <subcellularLocation>
        <location evidence="1 13 14">Cytoplasm</location>
    </subcellularLocation>
</comment>
<name>A0ABP8J0C1_9MICO</name>